<feature type="transmembrane region" description="Helical" evidence="8">
    <location>
        <begin position="12"/>
        <end position="31"/>
    </location>
</feature>
<dbReference type="PATRIC" id="fig|320778.3.peg.5052"/>
<protein>
    <recommendedName>
        <fullName evidence="8">Probable membrane transporter protein</fullName>
    </recommendedName>
</protein>
<evidence type="ECO:0000313" key="10">
    <source>
        <dbReference type="Proteomes" id="UP000035909"/>
    </source>
</evidence>
<evidence type="ECO:0000313" key="9">
    <source>
        <dbReference type="EMBL" id="KLV04559.1"/>
    </source>
</evidence>
<dbReference type="Proteomes" id="UP000035909">
    <property type="component" value="Unassembled WGS sequence"/>
</dbReference>
<feature type="transmembrane region" description="Helical" evidence="8">
    <location>
        <begin position="131"/>
        <end position="153"/>
    </location>
</feature>
<evidence type="ECO:0000256" key="4">
    <source>
        <dbReference type="ARBA" id="ARBA00022475"/>
    </source>
</evidence>
<dbReference type="GO" id="GO:0005886">
    <property type="term" value="C:plasma membrane"/>
    <property type="evidence" value="ECO:0007669"/>
    <property type="project" value="UniProtKB-SubCell"/>
</dbReference>
<keyword evidence="6 8" id="KW-1133">Transmembrane helix</keyword>
<evidence type="ECO:0000256" key="2">
    <source>
        <dbReference type="ARBA" id="ARBA00009142"/>
    </source>
</evidence>
<accession>A0A0J1GYI2</accession>
<feature type="transmembrane region" description="Helical" evidence="8">
    <location>
        <begin position="225"/>
        <end position="248"/>
    </location>
</feature>
<keyword evidence="4 8" id="KW-1003">Cell membrane</keyword>
<evidence type="ECO:0000256" key="8">
    <source>
        <dbReference type="RuleBase" id="RU363041"/>
    </source>
</evidence>
<dbReference type="InterPro" id="IPR052017">
    <property type="entry name" value="TSUP"/>
</dbReference>
<feature type="transmembrane region" description="Helical" evidence="8">
    <location>
        <begin position="165"/>
        <end position="190"/>
    </location>
</feature>
<evidence type="ECO:0000256" key="3">
    <source>
        <dbReference type="ARBA" id="ARBA00022448"/>
    </source>
</evidence>
<dbReference type="Pfam" id="PF01925">
    <property type="entry name" value="TauE"/>
    <property type="match status" value="1"/>
</dbReference>
<feature type="transmembrane region" description="Helical" evidence="8">
    <location>
        <begin position="37"/>
        <end position="57"/>
    </location>
</feature>
<evidence type="ECO:0000256" key="5">
    <source>
        <dbReference type="ARBA" id="ARBA00022692"/>
    </source>
</evidence>
<gene>
    <name evidence="9" type="ORF">ABT57_23625</name>
</gene>
<feature type="transmembrane region" description="Helical" evidence="8">
    <location>
        <begin position="196"/>
        <end position="213"/>
    </location>
</feature>
<name>A0A0J1GYI2_9GAMM</name>
<reference evidence="9 10" key="1">
    <citation type="submission" date="2015-05" db="EMBL/GenBank/DDBJ databases">
        <title>Photobacterium galathea sp. nov.</title>
        <authorList>
            <person name="Machado H."/>
            <person name="Gram L."/>
        </authorList>
    </citation>
    <scope>NUCLEOTIDE SEQUENCE [LARGE SCALE GENOMIC DNA]</scope>
    <source>
        <strain evidence="9 10">DSM 22954</strain>
    </source>
</reference>
<keyword evidence="7 8" id="KW-0472">Membrane</keyword>
<dbReference type="PANTHER" id="PTHR30269:SF37">
    <property type="entry name" value="MEMBRANE TRANSPORTER PROTEIN"/>
    <property type="match status" value="1"/>
</dbReference>
<keyword evidence="5 8" id="KW-0812">Transmembrane</keyword>
<dbReference type="RefSeq" id="WP_047887704.1">
    <property type="nucleotide sequence ID" value="NZ_LDOU01000034.1"/>
</dbReference>
<proteinExistence type="inferred from homology"/>
<feature type="transmembrane region" description="Helical" evidence="8">
    <location>
        <begin position="78"/>
        <end position="100"/>
    </location>
</feature>
<sequence>MLANFALSVTDLLSLGTFTIMTSVVAAVLGFGGGMLLIAIMPFYLPAAAIIPVHGATQMVSNISRAMFSWREVCWSLLPSYLIGAITGTLLVGLTAVSLATEYLPLFIGSYILMNIWHQGFMRWVSRFESMFLAGFILSGLSLLVGAPGPLFHPMMMKKLSDKNHLVATTAMMMTIAHGLKLILFGLVGFNYLSQWPLLTTLVLCAILGSWLGTRVRHRSQNQHVLLLIKIILSLLALKMMLSVWLTYQ</sequence>
<keyword evidence="10" id="KW-1185">Reference proteome</keyword>
<comment type="subcellular location">
    <subcellularLocation>
        <location evidence="1 8">Cell membrane</location>
        <topology evidence="1 8">Multi-pass membrane protein</topology>
    </subcellularLocation>
</comment>
<organism evidence="9 10">
    <name type="scientific">Photobacterium ganghwense</name>
    <dbReference type="NCBI Taxonomy" id="320778"/>
    <lineage>
        <taxon>Bacteria</taxon>
        <taxon>Pseudomonadati</taxon>
        <taxon>Pseudomonadota</taxon>
        <taxon>Gammaproteobacteria</taxon>
        <taxon>Vibrionales</taxon>
        <taxon>Vibrionaceae</taxon>
        <taxon>Photobacterium</taxon>
    </lineage>
</organism>
<comment type="caution">
    <text evidence="9">The sequence shown here is derived from an EMBL/GenBank/DDBJ whole genome shotgun (WGS) entry which is preliminary data.</text>
</comment>
<dbReference type="InterPro" id="IPR002781">
    <property type="entry name" value="TM_pro_TauE-like"/>
</dbReference>
<evidence type="ECO:0000256" key="1">
    <source>
        <dbReference type="ARBA" id="ARBA00004651"/>
    </source>
</evidence>
<dbReference type="AlphaFoldDB" id="A0A0J1GYI2"/>
<evidence type="ECO:0000256" key="6">
    <source>
        <dbReference type="ARBA" id="ARBA00022989"/>
    </source>
</evidence>
<dbReference type="PANTHER" id="PTHR30269">
    <property type="entry name" value="TRANSMEMBRANE PROTEIN YFCA"/>
    <property type="match status" value="1"/>
</dbReference>
<evidence type="ECO:0000256" key="7">
    <source>
        <dbReference type="ARBA" id="ARBA00023136"/>
    </source>
</evidence>
<comment type="similarity">
    <text evidence="2 8">Belongs to the 4-toluene sulfonate uptake permease (TSUP) (TC 2.A.102) family.</text>
</comment>
<dbReference type="OrthoDB" id="6197550at2"/>
<dbReference type="EMBL" id="LDOU01000034">
    <property type="protein sequence ID" value="KLV04559.1"/>
    <property type="molecule type" value="Genomic_DNA"/>
</dbReference>
<keyword evidence="3" id="KW-0813">Transport</keyword>